<comment type="catalytic activity">
    <reaction evidence="14">
        <text>an alpha-D-Glc-(1-&gt;3)-alpha-D-Glc-(1-&gt;3)-alpha-D-Man-(1-&gt;2)-alpha-D-Man-(1-&gt;2)-alpha-D-Man-(1-&gt;3)-[alpha-D-Man-(1-&gt;2)-alpha-D-Man-(1-&gt;3)-[alpha-D-Man-(1-&gt;2)-alpha-D-Man-(1-&gt;6)]-alpha-D-Man-(1-&gt;6)]-beta-D-Man-(1-&gt;4)-beta-D-GlcNAc-(1-&gt;4)-alpha-D-GlcNAc-diphospho-di-trans,poly-cis-dolichol + a di-trans,poly-cis-dolichyl beta-D-glucosyl phosphate = a alpha-D-Glc-(1-&gt;2)-alpha-D-Glc-(1-&gt;3)-alpha-D-Glc-(1-&gt;3)-alpha-D-Man-(1-&gt;2)-alpha-D-Man-(1-&gt;2)-alpha-D-Man-(1-&gt;3)-[alpha-D-Man-(1-&gt;2)-alpha-D-Man-(1-&gt;3)-[alpha-D-Man-(1-&gt;2)-alpha-D-Man-(1-&gt;6)]-alpha-D-Man-(1-&gt;6)]-beta-D-Man-(1-&gt;4)-beta-D-GlcNAc-(1-&gt;4)-alpha-D-GlcNAc-diphospho-di-trans,poly-cis-dolichol + a di-trans,poly-cis-dolichyl phosphate + H(+)</text>
        <dbReference type="Rhea" id="RHEA:29543"/>
        <dbReference type="Rhea" id="RHEA-COMP:19498"/>
        <dbReference type="Rhea" id="RHEA-COMP:19502"/>
        <dbReference type="Rhea" id="RHEA-COMP:19512"/>
        <dbReference type="Rhea" id="RHEA-COMP:19522"/>
        <dbReference type="ChEBI" id="CHEBI:15378"/>
        <dbReference type="ChEBI" id="CHEBI:57525"/>
        <dbReference type="ChEBI" id="CHEBI:57683"/>
        <dbReference type="ChEBI" id="CHEBI:132522"/>
        <dbReference type="ChEBI" id="CHEBI:132523"/>
        <dbReference type="EC" id="2.4.1.256"/>
    </reaction>
    <physiologicalReaction direction="left-to-right" evidence="14">
        <dbReference type="Rhea" id="RHEA:29544"/>
    </physiologicalReaction>
</comment>
<dbReference type="PANTHER" id="PTHR12989">
    <property type="entry name" value="ALPHA-1,2-GLUCOSYLTRANSFERASE ALG10"/>
    <property type="match status" value="1"/>
</dbReference>
<feature type="region of interest" description="Disordered" evidence="15">
    <location>
        <begin position="399"/>
        <end position="439"/>
    </location>
</feature>
<evidence type="ECO:0000256" key="16">
    <source>
        <dbReference type="SAM" id="Phobius"/>
    </source>
</evidence>
<dbReference type="HOGENOM" id="CLU_017053_0_0_1"/>
<keyword evidence="11 16" id="KW-0472">Membrane</keyword>
<evidence type="ECO:0000256" key="11">
    <source>
        <dbReference type="ARBA" id="ARBA00023136"/>
    </source>
</evidence>
<feature type="transmembrane region" description="Helical" evidence="16">
    <location>
        <begin position="285"/>
        <end position="303"/>
    </location>
</feature>
<keyword evidence="10 16" id="KW-1133">Transmembrane helix</keyword>
<keyword evidence="18" id="KW-1185">Reference proteome</keyword>
<keyword evidence="8 16" id="KW-0812">Transmembrane</keyword>
<accession>Q2H2I6</accession>
<feature type="transmembrane region" description="Helical" evidence="16">
    <location>
        <begin position="247"/>
        <end position="265"/>
    </location>
</feature>
<keyword evidence="6" id="KW-0328">Glycosyltransferase</keyword>
<feature type="region of interest" description="Disordered" evidence="15">
    <location>
        <begin position="531"/>
        <end position="577"/>
    </location>
</feature>
<proteinExistence type="inferred from homology"/>
<dbReference type="EMBL" id="CH408032">
    <property type="protein sequence ID" value="EAQ87391.1"/>
    <property type="molecule type" value="Genomic_DNA"/>
</dbReference>
<dbReference type="EC" id="2.4.1.256" evidence="4"/>
<dbReference type="OMA" id="ISCAFRQ"/>
<dbReference type="STRING" id="306901.Q2H2I6"/>
<dbReference type="InterPro" id="IPR016900">
    <property type="entry name" value="Alg10"/>
</dbReference>
<dbReference type="OrthoDB" id="4769at2759"/>
<evidence type="ECO:0000256" key="7">
    <source>
        <dbReference type="ARBA" id="ARBA00022679"/>
    </source>
</evidence>
<evidence type="ECO:0000256" key="8">
    <source>
        <dbReference type="ARBA" id="ARBA00022692"/>
    </source>
</evidence>
<evidence type="ECO:0000256" key="3">
    <source>
        <dbReference type="ARBA" id="ARBA00010600"/>
    </source>
</evidence>
<evidence type="ECO:0000256" key="6">
    <source>
        <dbReference type="ARBA" id="ARBA00022676"/>
    </source>
</evidence>
<evidence type="ECO:0000256" key="14">
    <source>
        <dbReference type="ARBA" id="ARBA00048064"/>
    </source>
</evidence>
<dbReference type="VEuPathDB" id="FungiDB:CHGG_04010"/>
<evidence type="ECO:0000313" key="17">
    <source>
        <dbReference type="EMBL" id="EAQ87391.1"/>
    </source>
</evidence>
<evidence type="ECO:0000256" key="15">
    <source>
        <dbReference type="SAM" id="MobiDB-lite"/>
    </source>
</evidence>
<dbReference type="GO" id="GO:0006488">
    <property type="term" value="P:dolichol-linked oligosaccharide biosynthetic process"/>
    <property type="evidence" value="ECO:0007669"/>
    <property type="project" value="InterPro"/>
</dbReference>
<organism evidence="17 18">
    <name type="scientific">Chaetomium globosum (strain ATCC 6205 / CBS 148.51 / DSM 1962 / NBRC 6347 / NRRL 1970)</name>
    <name type="common">Soil fungus</name>
    <dbReference type="NCBI Taxonomy" id="306901"/>
    <lineage>
        <taxon>Eukaryota</taxon>
        <taxon>Fungi</taxon>
        <taxon>Dikarya</taxon>
        <taxon>Ascomycota</taxon>
        <taxon>Pezizomycotina</taxon>
        <taxon>Sordariomycetes</taxon>
        <taxon>Sordariomycetidae</taxon>
        <taxon>Sordariales</taxon>
        <taxon>Chaetomiaceae</taxon>
        <taxon>Chaetomium</taxon>
    </lineage>
</organism>
<dbReference type="GeneID" id="4391551"/>
<evidence type="ECO:0000256" key="4">
    <source>
        <dbReference type="ARBA" id="ARBA00011967"/>
    </source>
</evidence>
<dbReference type="InParanoid" id="Q2H2I6"/>
<protein>
    <recommendedName>
        <fullName evidence="5">Dol-P-Glc:Glc(2)Man(9)GlcNAc(2)-PP-Dol alpha-1,2-glucosyltransferase</fullName>
        <ecNumber evidence="4">2.4.1.256</ecNumber>
    </recommendedName>
    <alternativeName>
        <fullName evidence="12">Asparagine-linked glycosylation protein 10</fullName>
    </alternativeName>
</protein>
<dbReference type="Pfam" id="PF04922">
    <property type="entry name" value="DIE2_ALG10"/>
    <property type="match status" value="1"/>
</dbReference>
<feature type="transmembrane region" description="Helical" evidence="16">
    <location>
        <begin position="324"/>
        <end position="343"/>
    </location>
</feature>
<dbReference type="Proteomes" id="UP000001056">
    <property type="component" value="Unassembled WGS sequence"/>
</dbReference>
<dbReference type="eggNOG" id="KOG2642">
    <property type="taxonomic scope" value="Eukaryota"/>
</dbReference>
<evidence type="ECO:0000256" key="13">
    <source>
        <dbReference type="ARBA" id="ARBA00044727"/>
    </source>
</evidence>
<reference evidence="18" key="1">
    <citation type="journal article" date="2015" name="Genome Announc.">
        <title>Draft genome sequence of the cellulolytic fungus Chaetomium globosum.</title>
        <authorList>
            <person name="Cuomo C.A."/>
            <person name="Untereiner W.A."/>
            <person name="Ma L.-J."/>
            <person name="Grabherr M."/>
            <person name="Birren B.W."/>
        </authorList>
    </citation>
    <scope>NUCLEOTIDE SEQUENCE [LARGE SCALE GENOMIC DNA]</scope>
    <source>
        <strain evidence="18">ATCC 6205 / CBS 148.51 / DSM 1962 / NBRC 6347 / NRRL 1970</strain>
    </source>
</reference>
<evidence type="ECO:0000256" key="10">
    <source>
        <dbReference type="ARBA" id="ARBA00022989"/>
    </source>
</evidence>
<dbReference type="GO" id="GO:0005789">
    <property type="term" value="C:endoplasmic reticulum membrane"/>
    <property type="evidence" value="ECO:0007669"/>
    <property type="project" value="UniProtKB-SubCell"/>
</dbReference>
<dbReference type="UniPathway" id="UPA00378"/>
<name>Q2H2I6_CHAGB</name>
<dbReference type="FunCoup" id="Q2H2I6">
    <property type="interactions" value="599"/>
</dbReference>
<evidence type="ECO:0000256" key="1">
    <source>
        <dbReference type="ARBA" id="ARBA00004477"/>
    </source>
</evidence>
<evidence type="ECO:0000256" key="9">
    <source>
        <dbReference type="ARBA" id="ARBA00022824"/>
    </source>
</evidence>
<comment type="subcellular location">
    <subcellularLocation>
        <location evidence="1">Endoplasmic reticulum membrane</location>
        <topology evidence="1">Multi-pass membrane protein</topology>
    </subcellularLocation>
</comment>
<keyword evidence="7" id="KW-0808">Transferase</keyword>
<dbReference type="GO" id="GO:0106073">
    <property type="term" value="F:dolichyl pyrophosphate Glc2Man9GlcNAc2 alpha-1,2-glucosyltransferase activity"/>
    <property type="evidence" value="ECO:0007669"/>
    <property type="project" value="UniProtKB-EC"/>
</dbReference>
<evidence type="ECO:0000256" key="2">
    <source>
        <dbReference type="ARBA" id="ARBA00004922"/>
    </source>
</evidence>
<dbReference type="RefSeq" id="XP_001223224.1">
    <property type="nucleotide sequence ID" value="XM_001223223.1"/>
</dbReference>
<comment type="pathway">
    <text evidence="2">Protein modification; protein glycosylation.</text>
</comment>
<feature type="transmembrane region" description="Helical" evidence="16">
    <location>
        <begin position="51"/>
        <end position="74"/>
    </location>
</feature>
<evidence type="ECO:0000313" key="18">
    <source>
        <dbReference type="Proteomes" id="UP000001056"/>
    </source>
</evidence>
<dbReference type="AlphaFoldDB" id="Q2H2I6"/>
<keyword evidence="9" id="KW-0256">Endoplasmic reticulum</keyword>
<dbReference type="PANTHER" id="PTHR12989:SF10">
    <property type="entry name" value="DOL-P-GLC:GLC(2)MAN(9)GLCNAC(2)-PP-DOL ALPHA-1,2-GLUCOSYLTRANSFERASE-RELATED"/>
    <property type="match status" value="1"/>
</dbReference>
<sequence length="632" mass="69932">MEVIQALRQGPLSDVLQALLLALVVGRLVVPEHQTPRLKGTSSPLFNINSTVATGFFIIALASRFWLALVNKYVPEPYLLRGFSECTPSSLRSTNLFAVLIALLAAQCRHLSEVRAAERAGKPPPTSASFDSYFTGLNVAFFPVLFFFSALYYTDVVSTMVVLVAYRNHLLRLAPQPPTLGNDLWTMFLGVWALFMRQTNVFWVVVYMGGLEAAHVLRTVVPGSQQYLTKLHDPPLTQSTPEVLRQIWPHISILALFAGFVAWNGGVVLDKSNHIATIHLAQMLYIWPLFAFFSAPLIVPSALSGIARPMQYLKSLLSLTSKRAALISLPYTLLTIVLSLAIVKYNTIIHPFTLADNRHYMFYVFRYTIRRSNAIRLSLVAAYTLCRWLVWDQLAQPGHATQQPSPQPQSQQQQQPPTTTTTTTKPPAHQPTTDATPLPPATSTTLLWLLTTTLSLITAPLVEPRYFILPWIFYRLLIPRSTTPPTHGAPAITRLSAWLTGRWGPVADGRLVLETVWFAVMNGVTIKRDVIRTPSRPRPHPHPSPALKTQPVQAQPVPTPDPPYNPQLEESLLPSRRPPPDVQLLCPQCIPKSLAAAITSSPTAVAIVVPRGLGYGNASAVMVVVVVVPRRV</sequence>
<evidence type="ECO:0000256" key="12">
    <source>
        <dbReference type="ARBA" id="ARBA00032069"/>
    </source>
</evidence>
<evidence type="ECO:0000256" key="5">
    <source>
        <dbReference type="ARBA" id="ARBA00018512"/>
    </source>
</evidence>
<comment type="similarity">
    <text evidence="3">Belongs to the ALG10 glucosyltransferase family.</text>
</comment>
<comment type="function">
    <text evidence="13">Dol-P-Glc:Glc(2)Man(9)GlcNAc(2)-PP-Dol alpha-1,2-glucosyltransferase that operates in the biosynthetic pathway of dolichol-linked oligosaccharides, the glycan precursors employed in protein asparagine (N)-glycosylation. The assembly of dolichol-linked oligosaccharides begins on the cytosolic side of the endoplasmic reticulum membrane and finishes in its lumen. The sequential addition of sugars to dolichol pyrophosphate produces dolichol-linked oligosaccharides containing fourteen sugars, including two GlcNAcs, nine mannoses and three glucoses. Once assembled, the oligosaccharide is transferred from the lipid to nascent proteins by oligosaccharyltransferases. In the lumen of the endoplasmic reticulum, adds the third and last glucose residue from dolichyl phosphate glucose (Dol-P-Glc) onto the lipid-linked oligosaccharide intermediate Glc(2)Man(9)GlcNAc(2)-PP-Dol to produce Glc(3)Man(9)GlcNAc(2)-PP-Dol.</text>
</comment>
<gene>
    <name evidence="17" type="ORF">CHGG_04010</name>
</gene>